<dbReference type="EMBL" id="VRTY01000108">
    <property type="protein sequence ID" value="TXK29659.1"/>
    <property type="molecule type" value="Genomic_DNA"/>
</dbReference>
<name>A0A5C8J3X6_9BACT</name>
<gene>
    <name evidence="2" type="ORF">FVR03_20540</name>
</gene>
<accession>A0A5C8J3X6</accession>
<dbReference type="Proteomes" id="UP000321926">
    <property type="component" value="Unassembled WGS sequence"/>
</dbReference>
<proteinExistence type="predicted"/>
<dbReference type="Pfam" id="PF07396">
    <property type="entry name" value="Porin_O_P"/>
    <property type="match status" value="1"/>
</dbReference>
<evidence type="ECO:0008006" key="4">
    <source>
        <dbReference type="Google" id="ProtNLM"/>
    </source>
</evidence>
<dbReference type="RefSeq" id="WP_147923650.1">
    <property type="nucleotide sequence ID" value="NZ_VRTY01000108.1"/>
</dbReference>
<evidence type="ECO:0000313" key="2">
    <source>
        <dbReference type="EMBL" id="TXK29659.1"/>
    </source>
</evidence>
<keyword evidence="3" id="KW-1185">Reference proteome</keyword>
<dbReference type="OrthoDB" id="846879at2"/>
<sequence>MNKSCLFFASLLLVTQCVFAQNATFEQSDLDSTTINQTAVSQQLLETGLSGLSEKIDINFLLRSALEFPSGASNQAAVRLNEARFELIGDITPDLSYRVRYRLNRSSTHNNLDNSTGAIDHANVMYRFGNEKKWHLTAGKQSASVGSWEFDRNPTFEYQYTEFVNRQLNLFLMAMKLGYNLTKNHTFQVQLHNTFNSGFNETFSATGYNANGLRPSKTPLGVYVAWLGNMFDKKWHTFYSYNVSQFARGKTNQAVSIGNQVVFDRFSGYLDLQSADIAVDYPNIGSPAANAFRASSPAFIPTFLQDINYKTAVLRADFEFVPKWFLTTKGFYETASHRANNGFGNNFRENIGYLAGLEYKPIASQDMRLFTYYYYNTSRYNNALAEVNANQELHLFSIGVLYFVNAL</sequence>
<feature type="signal peptide" evidence="1">
    <location>
        <begin position="1"/>
        <end position="20"/>
    </location>
</feature>
<reference evidence="2 3" key="1">
    <citation type="submission" date="2019-08" db="EMBL/GenBank/DDBJ databases">
        <authorList>
            <person name="Shi S."/>
        </authorList>
    </citation>
    <scope>NUCLEOTIDE SEQUENCE [LARGE SCALE GENOMIC DNA]</scope>
    <source>
        <strain evidence="2 3">GY10130</strain>
    </source>
</reference>
<comment type="caution">
    <text evidence="2">The sequence shown here is derived from an EMBL/GenBank/DDBJ whole genome shotgun (WGS) entry which is preliminary data.</text>
</comment>
<keyword evidence="1" id="KW-0732">Signal</keyword>
<feature type="chain" id="PRO_5022749206" description="Porin" evidence="1">
    <location>
        <begin position="21"/>
        <end position="407"/>
    </location>
</feature>
<dbReference type="AlphaFoldDB" id="A0A5C8J3X6"/>
<dbReference type="InterPro" id="IPR010870">
    <property type="entry name" value="Porin_O/P"/>
</dbReference>
<evidence type="ECO:0000256" key="1">
    <source>
        <dbReference type="SAM" id="SignalP"/>
    </source>
</evidence>
<protein>
    <recommendedName>
        <fullName evidence="4">Porin</fullName>
    </recommendedName>
</protein>
<evidence type="ECO:0000313" key="3">
    <source>
        <dbReference type="Proteomes" id="UP000321926"/>
    </source>
</evidence>
<organism evidence="2 3">
    <name type="scientific">Pontibacter qinzhouensis</name>
    <dbReference type="NCBI Taxonomy" id="2603253"/>
    <lineage>
        <taxon>Bacteria</taxon>
        <taxon>Pseudomonadati</taxon>
        <taxon>Bacteroidota</taxon>
        <taxon>Cytophagia</taxon>
        <taxon>Cytophagales</taxon>
        <taxon>Hymenobacteraceae</taxon>
        <taxon>Pontibacter</taxon>
    </lineage>
</organism>